<evidence type="ECO:0000313" key="2">
    <source>
        <dbReference type="Proteomes" id="UP000317624"/>
    </source>
</evidence>
<name>A0A558C1X8_9BACT</name>
<dbReference type="RefSeq" id="WP_144843383.1">
    <property type="nucleotide sequence ID" value="NZ_VMRJ01000001.1"/>
</dbReference>
<organism evidence="1 2">
    <name type="scientific">Hymenobacter setariae</name>
    <dbReference type="NCBI Taxonomy" id="2594794"/>
    <lineage>
        <taxon>Bacteria</taxon>
        <taxon>Pseudomonadati</taxon>
        <taxon>Bacteroidota</taxon>
        <taxon>Cytophagia</taxon>
        <taxon>Cytophagales</taxon>
        <taxon>Hymenobacteraceae</taxon>
        <taxon>Hymenobacter</taxon>
    </lineage>
</organism>
<dbReference type="OrthoDB" id="3240505at2"/>
<reference evidence="1 2" key="1">
    <citation type="submission" date="2019-07" db="EMBL/GenBank/DDBJ databases">
        <title>Hymenobacter sp. straun FUR1 Genome sequencing and assembly.</title>
        <authorList>
            <person name="Chhetri G."/>
        </authorList>
    </citation>
    <scope>NUCLEOTIDE SEQUENCE [LARGE SCALE GENOMIC DNA]</scope>
    <source>
        <strain evidence="1 2">Fur1</strain>
    </source>
</reference>
<dbReference type="EMBL" id="VMRJ01000001">
    <property type="protein sequence ID" value="TVT42820.1"/>
    <property type="molecule type" value="Genomic_DNA"/>
</dbReference>
<gene>
    <name evidence="1" type="ORF">FNT36_01640</name>
</gene>
<dbReference type="AlphaFoldDB" id="A0A558C1X8"/>
<accession>A0A558C1X8</accession>
<evidence type="ECO:0000313" key="1">
    <source>
        <dbReference type="EMBL" id="TVT42820.1"/>
    </source>
</evidence>
<comment type="caution">
    <text evidence="1">The sequence shown here is derived from an EMBL/GenBank/DDBJ whole genome shotgun (WGS) entry which is preliminary data.</text>
</comment>
<protein>
    <submittedName>
        <fullName evidence="1">Uncharacterized protein</fullName>
    </submittedName>
</protein>
<sequence>MNWLLLLGGGLALANLAPPAYKTYHNTRFGYRIDYPADFRPQPEAGNGDGRRFVSPDGQAVLSAYASYGDVLDGGLAENQKIARQGWQEKHATLVLDQRTRTGYVLSGQVKGRIFYEKTVFKSNTLTTFLWEYPATRKAAMDAVIRHTIQTLQPSVAGAD</sequence>
<keyword evidence="2" id="KW-1185">Reference proteome</keyword>
<proteinExistence type="predicted"/>
<dbReference type="Proteomes" id="UP000317624">
    <property type="component" value="Unassembled WGS sequence"/>
</dbReference>